<evidence type="ECO:0000256" key="1">
    <source>
        <dbReference type="SAM" id="Phobius"/>
    </source>
</evidence>
<keyword evidence="1" id="KW-1133">Transmembrane helix</keyword>
<dbReference type="Proteomes" id="UP000015462">
    <property type="component" value="Unassembled WGS sequence"/>
</dbReference>
<comment type="caution">
    <text evidence="3">The sequence shown here is derived from an EMBL/GenBank/DDBJ whole genome shotgun (WGS) entry which is preliminary data.</text>
</comment>
<dbReference type="RefSeq" id="WP_015006934.1">
    <property type="nucleotide sequence ID" value="NZ_FQZJ01000001.1"/>
</dbReference>
<dbReference type="Pfam" id="PF13937">
    <property type="entry name" value="DUF4212"/>
    <property type="match status" value="1"/>
</dbReference>
<name>A0AB33YZG7_9GAMM</name>
<evidence type="ECO:0000313" key="4">
    <source>
        <dbReference type="Proteomes" id="UP000015462"/>
    </source>
</evidence>
<feature type="domain" description="Sodium symporter small subunit" evidence="2">
    <location>
        <begin position="6"/>
        <end position="82"/>
    </location>
</feature>
<protein>
    <submittedName>
        <fullName evidence="3">RNA polymerase sigma-32 factor</fullName>
    </submittedName>
</protein>
<keyword evidence="1" id="KW-0472">Membrane</keyword>
<proteinExistence type="predicted"/>
<dbReference type="InterPro" id="IPR019886">
    <property type="entry name" value="Na_symporter_ssu"/>
</dbReference>
<reference evidence="3 4" key="1">
    <citation type="journal article" date="2013" name="Genome Announc.">
        <title>Genome Sequence of the Pyrene- and Fluoranthene-Degrading Bacterium Cycloclasticus sp. Strain PY97M.</title>
        <authorList>
            <person name="Cui Z."/>
            <person name="Xu G."/>
            <person name="Li Q."/>
            <person name="Gao W."/>
            <person name="Zheng L."/>
        </authorList>
    </citation>
    <scope>NUCLEOTIDE SEQUENCE [LARGE SCALE GENOMIC DNA]</scope>
    <source>
        <strain evidence="3 4">PY97M</strain>
    </source>
</reference>
<evidence type="ECO:0000313" key="3">
    <source>
        <dbReference type="EMBL" id="EPD12391.1"/>
    </source>
</evidence>
<accession>A0AB33YZG7</accession>
<sequence>MSANTDHYWTDNIRLILKLLFIWFLVSFVFGIILVEPLNSIEFAGFKLGFWFSQQGSIISFVFLIFYYIKKMSALDAKYGVDD</sequence>
<keyword evidence="4" id="KW-1185">Reference proteome</keyword>
<dbReference type="NCBIfam" id="TIGR03647">
    <property type="entry name" value="Na_symport_sm"/>
    <property type="match status" value="1"/>
</dbReference>
<feature type="transmembrane region" description="Helical" evidence="1">
    <location>
        <begin position="15"/>
        <end position="36"/>
    </location>
</feature>
<gene>
    <name evidence="3" type="ORF">L196_09734</name>
</gene>
<dbReference type="EMBL" id="ASHL01000010">
    <property type="protein sequence ID" value="EPD12391.1"/>
    <property type="molecule type" value="Genomic_DNA"/>
</dbReference>
<feature type="transmembrane region" description="Helical" evidence="1">
    <location>
        <begin position="48"/>
        <end position="69"/>
    </location>
</feature>
<keyword evidence="1" id="KW-0812">Transmembrane</keyword>
<dbReference type="AlphaFoldDB" id="A0AB33YZG7"/>
<evidence type="ECO:0000259" key="2">
    <source>
        <dbReference type="Pfam" id="PF13937"/>
    </source>
</evidence>
<organism evidence="3 4">
    <name type="scientific">Cycloclasticus pugetii</name>
    <dbReference type="NCBI Taxonomy" id="34068"/>
    <lineage>
        <taxon>Bacteria</taxon>
        <taxon>Pseudomonadati</taxon>
        <taxon>Pseudomonadota</taxon>
        <taxon>Gammaproteobacteria</taxon>
        <taxon>Thiotrichales</taxon>
        <taxon>Piscirickettsiaceae</taxon>
        <taxon>Cycloclasticus</taxon>
    </lineage>
</organism>